<dbReference type="Gene3D" id="1.10.8.720">
    <property type="entry name" value="Region D6 of dynein motor"/>
    <property type="match status" value="1"/>
</dbReference>
<dbReference type="Gene3D" id="1.10.472.130">
    <property type="match status" value="1"/>
</dbReference>
<dbReference type="FunFam" id="3.40.50.300:FF:000373">
    <property type="entry name" value="Cytoplasmic dynein heavy chain 2"/>
    <property type="match status" value="1"/>
</dbReference>
<dbReference type="GO" id="GO:0045505">
    <property type="term" value="F:dynein intermediate chain binding"/>
    <property type="evidence" value="ECO:0007669"/>
    <property type="project" value="InterPro"/>
</dbReference>
<dbReference type="FunFam" id="1.10.8.710:FF:000005">
    <property type="entry name" value="Cytoplasmic dynein heavy chain 1"/>
    <property type="match status" value="1"/>
</dbReference>
<evidence type="ECO:0000256" key="11">
    <source>
        <dbReference type="ARBA" id="ARBA00023054"/>
    </source>
</evidence>
<dbReference type="InterPro" id="IPR041658">
    <property type="entry name" value="AAA_lid_11"/>
</dbReference>
<keyword evidence="8" id="KW-0547">Nucleotide-binding</keyword>
<dbReference type="Proteomes" id="UP000218231">
    <property type="component" value="Unassembled WGS sequence"/>
</dbReference>
<dbReference type="InterPro" id="IPR026983">
    <property type="entry name" value="DHC"/>
</dbReference>
<dbReference type="Pfam" id="PF12777">
    <property type="entry name" value="MT"/>
    <property type="match status" value="1"/>
</dbReference>
<dbReference type="Pfam" id="PF12775">
    <property type="entry name" value="AAA_7"/>
    <property type="match status" value="1"/>
</dbReference>
<evidence type="ECO:0000256" key="13">
    <source>
        <dbReference type="ARBA" id="ARBA00023212"/>
    </source>
</evidence>
<evidence type="ECO:0000256" key="3">
    <source>
        <dbReference type="ARBA" id="ARBA00011655"/>
    </source>
</evidence>
<evidence type="ECO:0000256" key="15">
    <source>
        <dbReference type="SAM" id="Coils"/>
    </source>
</evidence>
<dbReference type="FunFam" id="1.10.8.1220:FF:000002">
    <property type="entry name" value="cytoplasmic dynein 1 heavy chain 1-like"/>
    <property type="match status" value="1"/>
</dbReference>
<evidence type="ECO:0000256" key="10">
    <source>
        <dbReference type="ARBA" id="ARBA00023017"/>
    </source>
</evidence>
<dbReference type="OrthoDB" id="14187at2759"/>
<dbReference type="GO" id="GO:0005874">
    <property type="term" value="C:microtubule"/>
    <property type="evidence" value="ECO:0007669"/>
    <property type="project" value="UniProtKB-KW"/>
</dbReference>
<dbReference type="PANTHER" id="PTHR46532:SF4">
    <property type="entry name" value="AAA+ ATPASE DOMAIN-CONTAINING PROTEIN"/>
    <property type="match status" value="1"/>
</dbReference>
<dbReference type="GO" id="GO:0007018">
    <property type="term" value="P:microtubule-based movement"/>
    <property type="evidence" value="ECO:0007669"/>
    <property type="project" value="InterPro"/>
</dbReference>
<evidence type="ECO:0000256" key="2">
    <source>
        <dbReference type="ARBA" id="ARBA00008887"/>
    </source>
</evidence>
<feature type="domain" description="AAA+ ATPase" evidence="16">
    <location>
        <begin position="2099"/>
        <end position="2249"/>
    </location>
</feature>
<organism evidence="17 18">
    <name type="scientific">Diploscapter pachys</name>
    <dbReference type="NCBI Taxonomy" id="2018661"/>
    <lineage>
        <taxon>Eukaryota</taxon>
        <taxon>Metazoa</taxon>
        <taxon>Ecdysozoa</taxon>
        <taxon>Nematoda</taxon>
        <taxon>Chromadorea</taxon>
        <taxon>Rhabditida</taxon>
        <taxon>Rhabditina</taxon>
        <taxon>Rhabditomorpha</taxon>
        <taxon>Rhabditoidea</taxon>
        <taxon>Rhabditidae</taxon>
        <taxon>Diploscapter</taxon>
    </lineage>
</organism>
<comment type="caution">
    <text evidence="17">The sequence shown here is derived from an EMBL/GenBank/DDBJ whole genome shotgun (WGS) entry which is preliminary data.</text>
</comment>
<dbReference type="Pfam" id="PF12774">
    <property type="entry name" value="AAA_6"/>
    <property type="match status" value="1"/>
</dbReference>
<feature type="domain" description="AAA+ ATPase" evidence="16">
    <location>
        <begin position="2442"/>
        <end position="2608"/>
    </location>
</feature>
<evidence type="ECO:0000256" key="8">
    <source>
        <dbReference type="ARBA" id="ARBA00022741"/>
    </source>
</evidence>
<dbReference type="Pfam" id="PF08393">
    <property type="entry name" value="DHC_N2"/>
    <property type="match status" value="1"/>
</dbReference>
<dbReference type="Gene3D" id="1.10.8.1220">
    <property type="match status" value="1"/>
</dbReference>
<dbReference type="Pfam" id="PF12780">
    <property type="entry name" value="AAA_8"/>
    <property type="match status" value="1"/>
</dbReference>
<dbReference type="EMBL" id="LIAE01010444">
    <property type="protein sequence ID" value="PAV60877.1"/>
    <property type="molecule type" value="Genomic_DNA"/>
</dbReference>
<evidence type="ECO:0000256" key="4">
    <source>
        <dbReference type="ARBA" id="ARBA00022197"/>
    </source>
</evidence>
<dbReference type="Pfam" id="PF12781">
    <property type="entry name" value="AAA_9"/>
    <property type="match status" value="1"/>
</dbReference>
<dbReference type="InterPro" id="IPR042219">
    <property type="entry name" value="AAA_lid_11_sf"/>
</dbReference>
<feature type="coiled-coil region" evidence="15">
    <location>
        <begin position="133"/>
        <end position="160"/>
    </location>
</feature>
<dbReference type="Gene3D" id="1.20.920.20">
    <property type="match status" value="2"/>
</dbReference>
<feature type="coiled-coil region" evidence="15">
    <location>
        <begin position="1136"/>
        <end position="1163"/>
    </location>
</feature>
<dbReference type="FunFam" id="1.10.472.130:FF:000002">
    <property type="entry name" value="Cytoplasmic dynein heavy chain 1"/>
    <property type="match status" value="1"/>
</dbReference>
<dbReference type="GO" id="GO:0051959">
    <property type="term" value="F:dynein light intermediate chain binding"/>
    <property type="evidence" value="ECO:0007669"/>
    <property type="project" value="InterPro"/>
</dbReference>
<comment type="similarity">
    <text evidence="2">Belongs to the dynein heavy chain family.</text>
</comment>
<dbReference type="EMBL" id="LIAE01010444">
    <property type="protein sequence ID" value="PAV60876.1"/>
    <property type="molecule type" value="Genomic_DNA"/>
</dbReference>
<dbReference type="FunFam" id="1.20.140.100:FF:000002">
    <property type="entry name" value="Cytoplasmic dynein heavy chain 1"/>
    <property type="match status" value="1"/>
</dbReference>
<keyword evidence="12" id="KW-0505">Motor protein</keyword>
<dbReference type="Gene3D" id="1.20.1270.280">
    <property type="match status" value="1"/>
</dbReference>
<keyword evidence="7" id="KW-0677">Repeat</keyword>
<dbReference type="InterPro" id="IPR041466">
    <property type="entry name" value="Dynein_AAA5_ext"/>
</dbReference>
<keyword evidence="18" id="KW-1185">Reference proteome</keyword>
<dbReference type="FunFam" id="1.10.8.720:FF:000003">
    <property type="entry name" value="Cytoplasmic dynein heavy chain 2"/>
    <property type="match status" value="1"/>
</dbReference>
<dbReference type="InterPro" id="IPR041228">
    <property type="entry name" value="Dynein_C"/>
</dbReference>
<evidence type="ECO:0000256" key="12">
    <source>
        <dbReference type="ARBA" id="ARBA00023175"/>
    </source>
</evidence>
<dbReference type="FunFam" id="1.20.920.20:FF:000002">
    <property type="entry name" value="Cytoplasmic dynein 1 heavy chain"/>
    <property type="match status" value="1"/>
</dbReference>
<dbReference type="InterPro" id="IPR054354">
    <property type="entry name" value="DYNC2H1-like_lid"/>
</dbReference>
<evidence type="ECO:0000256" key="7">
    <source>
        <dbReference type="ARBA" id="ARBA00022737"/>
    </source>
</evidence>
<dbReference type="GO" id="GO:0005524">
    <property type="term" value="F:ATP binding"/>
    <property type="evidence" value="ECO:0007669"/>
    <property type="project" value="UniProtKB-KW"/>
</dbReference>
<dbReference type="InterPro" id="IPR013602">
    <property type="entry name" value="Dynein_heavy_linker"/>
</dbReference>
<dbReference type="Gene3D" id="1.20.920.30">
    <property type="match status" value="1"/>
</dbReference>
<dbReference type="Gene3D" id="1.10.287.2620">
    <property type="match status" value="1"/>
</dbReference>
<name>A0A2A2JGJ9_9BILA</name>
<comment type="subunit">
    <text evidence="3">Consists of at least two heavy chains and a number of intermediate and light chains.</text>
</comment>
<keyword evidence="6" id="KW-0493">Microtubule</keyword>
<feature type="coiled-coil region" evidence="15">
    <location>
        <begin position="2936"/>
        <end position="2998"/>
    </location>
</feature>
<evidence type="ECO:0000256" key="9">
    <source>
        <dbReference type="ARBA" id="ARBA00022840"/>
    </source>
</evidence>
<dbReference type="InterPro" id="IPR013594">
    <property type="entry name" value="Dynein_heavy_tail"/>
</dbReference>
<dbReference type="FunFam" id="3.40.50.300:FF:000122">
    <property type="entry name" value="Cytoplasmic dynein 1 heavy chain"/>
    <property type="match status" value="1"/>
</dbReference>
<dbReference type="InterPro" id="IPR035706">
    <property type="entry name" value="AAA_9"/>
</dbReference>
<accession>A0A2A2JGJ9</accession>
<keyword evidence="5" id="KW-0963">Cytoplasm</keyword>
<protein>
    <recommendedName>
        <fullName evidence="4">Dynein heavy chain, cytoplasmic</fullName>
    </recommendedName>
    <alternativeName>
        <fullName evidence="14">Dynein heavy chain, cytosolic</fullName>
    </alternativeName>
</protein>
<reference evidence="17 18" key="1">
    <citation type="journal article" date="2017" name="Curr. Biol.">
        <title>Genome architecture and evolution of a unichromosomal asexual nematode.</title>
        <authorList>
            <person name="Fradin H."/>
            <person name="Zegar C."/>
            <person name="Gutwein M."/>
            <person name="Lucas J."/>
            <person name="Kovtun M."/>
            <person name="Corcoran D."/>
            <person name="Baugh L.R."/>
            <person name="Kiontke K."/>
            <person name="Gunsalus K."/>
            <person name="Fitch D.H."/>
            <person name="Piano F."/>
        </authorList>
    </citation>
    <scope>NUCLEOTIDE SEQUENCE [LARGE SCALE GENOMIC DNA]</scope>
    <source>
        <strain evidence="17">PF1309</strain>
    </source>
</reference>
<dbReference type="STRING" id="2018661.A0A2A2JGJ9"/>
<dbReference type="InterPro" id="IPR043160">
    <property type="entry name" value="Dynein_C_barrel"/>
</dbReference>
<dbReference type="Pfam" id="PF18198">
    <property type="entry name" value="AAA_lid_11"/>
    <property type="match status" value="1"/>
</dbReference>
<keyword evidence="13" id="KW-0206">Cytoskeleton</keyword>
<dbReference type="SUPFAM" id="SSF52540">
    <property type="entry name" value="P-loop containing nucleoside triphosphate hydrolases"/>
    <property type="match status" value="4"/>
</dbReference>
<dbReference type="Pfam" id="PF08385">
    <property type="entry name" value="DHC_N1"/>
    <property type="match status" value="1"/>
</dbReference>
<dbReference type="Gene3D" id="3.10.490.20">
    <property type="match status" value="1"/>
</dbReference>
<dbReference type="Pfam" id="PF17852">
    <property type="entry name" value="Dynein_AAA_lid"/>
    <property type="match status" value="1"/>
</dbReference>
<gene>
    <name evidence="17" type="ORF">WR25_17132</name>
</gene>
<dbReference type="Gene3D" id="6.10.140.1060">
    <property type="match status" value="1"/>
</dbReference>
<keyword evidence="10" id="KW-0243">Dynein</keyword>
<evidence type="ECO:0000256" key="1">
    <source>
        <dbReference type="ARBA" id="ARBA00004245"/>
    </source>
</evidence>
<dbReference type="InterPro" id="IPR024317">
    <property type="entry name" value="Dynein_heavy_chain_D4_dom"/>
</dbReference>
<dbReference type="SMART" id="SM00382">
    <property type="entry name" value="AAA"/>
    <property type="match status" value="3"/>
</dbReference>
<dbReference type="InterPro" id="IPR042228">
    <property type="entry name" value="Dynein_linker_3"/>
</dbReference>
<dbReference type="Pfam" id="PF18199">
    <property type="entry name" value="Dynein_C"/>
    <property type="match status" value="1"/>
</dbReference>
<dbReference type="InterPro" id="IPR043157">
    <property type="entry name" value="Dynein_AAA1S"/>
</dbReference>
<feature type="coiled-coil region" evidence="15">
    <location>
        <begin position="2728"/>
        <end position="2808"/>
    </location>
</feature>
<dbReference type="Gene3D" id="1.10.8.710">
    <property type="match status" value="1"/>
</dbReference>
<dbReference type="FunFam" id="3.20.180.20:FF:000002">
    <property type="entry name" value="Cytoplasmic dynein heavy chain 1"/>
    <property type="match status" value="1"/>
</dbReference>
<keyword evidence="9" id="KW-0067">ATP-binding</keyword>
<dbReference type="FunFam" id="3.10.490.20:FF:000004">
    <property type="entry name" value="Cytoplasmic dynein heavy chain 2"/>
    <property type="match status" value="1"/>
</dbReference>
<dbReference type="InterPro" id="IPR042222">
    <property type="entry name" value="Dynein_2_N"/>
</dbReference>
<dbReference type="PANTHER" id="PTHR46532">
    <property type="entry name" value="MALE FERTILITY FACTOR KL5"/>
    <property type="match status" value="1"/>
</dbReference>
<dbReference type="GO" id="GO:0008569">
    <property type="term" value="F:minus-end-directed microtubule motor activity"/>
    <property type="evidence" value="ECO:0007669"/>
    <property type="project" value="InterPro"/>
</dbReference>
<evidence type="ECO:0000313" key="18">
    <source>
        <dbReference type="Proteomes" id="UP000218231"/>
    </source>
</evidence>
<dbReference type="Gene3D" id="3.20.180.20">
    <property type="entry name" value="Dynein heavy chain, N-terminal domain 2"/>
    <property type="match status" value="1"/>
</dbReference>
<dbReference type="InterPro" id="IPR024743">
    <property type="entry name" value="Dynein_HC_stalk"/>
</dbReference>
<evidence type="ECO:0000259" key="16">
    <source>
        <dbReference type="SMART" id="SM00382"/>
    </source>
</evidence>
<dbReference type="FunFam" id="1.20.58.1120:FF:000013">
    <property type="entry name" value="Dynein heavy chain-like protein"/>
    <property type="match status" value="1"/>
</dbReference>
<dbReference type="InterPro" id="IPR035699">
    <property type="entry name" value="AAA_6"/>
</dbReference>
<sequence>MHIAMPEFDLLMNKCFEVFKKWDDEHDKIIALIRDISKKKRNEPAKMIWKANAVHKKLEARLNQIRQFRRQHEQLRTVIARVLRPAGTPTGNETATDEALITSDDVSEATPVDQVNKAYEFVKEIECLDLENATAWDAAIKRYETQIERVEATITSKLRDQLGSARNANEMFSIFRKFNALFIRPNIRGAIREYQTQLIHRVKEDIQKLQAKFTTQYSKKVYEIYTKIQDIPPMSAKIMWIKEIERHLQLSMKRVEDVLGKGWENHVEGKQLKTEGDNFRQKLNTQPLFDEWVEVMSKKNLAVPNRIYTFERKQKDGKVMLHLKVNFNPESISLHKEVRHLKNMGFRVPLKIVNAAHQTSLVYSHAVSLLDSVRSYATINENLSKHKGIDSLLASYKKDIQAHIAEGNLLNWESYKIDTYVAKMAEFVSIYEERVEELLNIADKIDMDLAALDTCQYNAATVGGLLESIQANVDQLSLGNYSNLAQWVDKLDQAIEAKLAKRVEEAIRIWTAVYSCSEEVDEYKEQNLALPSVQKILIEVRLTSQTIYISPTVEQAKVALLQQFIEWHGIGTNLKRINSARFQLTNNKDAPTYKNVLSRLPSGIDVPDKAYRTVDKITKELEEYVGEWLRYQALWDLQAEMLYDRLGSDLSKWMKTVAELRKSRTIFDTQDTRKEIFPMVVDYAKVQSKVTLKYDYWHKEVLQKFGTSLGNEMQSFYQKISKWREDLESQGVDSGTTSDAIQLITYVQNMKKELKPGQETVDQFRAGQRLLNQQRYQFPNQWLYAEHVEGEWDALNDILMRKDSSIQSQVSNLQTKIKEEDELVEKRTIEILSEWEKAKPVEGAQRPTEALATLAQFEAKINKLAEDREKMKKARSALDMADMTLVPTEADKLAVANEELGDLKGVWQALSPIYTQVDEIKDKTWLSVQPRKLRQSLDELMNQLKHLPVKYKSYKSYEHAKQMMHNYSKMNMLVSELKSEALKERHWKEMMKELRVNWNLSDLTLGQMREFWQSYEVELVNYQNKTRLIKGWDELFNKLKEHQNSLGAMKLSPYYKQFEEDALSWEDKLNRISAMFDVWIDVQRRWVYLEGLFTGSTEIATLLPVESSRFSSISSEFLGLMKKVTSAPRILDVVNMQGAQRMLERLADMLAKIQKALGEYLEKERSSFPRFYFVGDEDLLEIMGNSKDTARLQKHLKKMFAGVTAIDVREEDRVITAMHSREGETVELVKPVETKDKKINDWLRDFEAEMRHTLARLLASSLTHFAKLDLDRVKPEEYLEWLDGYPAQVTALTAEIWWSNQMEAKLSAGQSVEPVEAAVSATLALLADSVLKDQPAIRRKKIEALITEFVHKRDTCRKLTAAGVKNSTDFGWLQCMRFYFDAKQMDPLRCCIVKMANASFFYGFEYLGVQERLVRTPLTDRCFLTMTQALHSRLGGSPFGPAGTGKTESVKALGHQLGRFVLVFNCDETFDFQAMGRILVGLCQVGAWGCFDEFNRLEERMLSAVSQQIQTIQEAVRGGGDMSIDLIGKRLNVNSNIGIFITMNPGYSGRSNLPDNLKQLFRSLAMTQPDRQLIAQVMLFSQGFRTAEVLSNKIVPLFILCKEQLSDQRHYDFGLRALKYVLVSAGNIKRDKLAKMGSAALEDVAEQQMLIQSVCETLVPKLVSEDIALLFSLLSDVFPSIHYTPNQMPELREQIANVCAEQLICHSDAAGELGSAWVDKVLQLYQITNLNHGLMLVGMSGGGKTTAWKVLLKALERWEKVEGVAHVINAKAMSKDALYGVLDPNTREWTDGLFTSVIRKIIDNVRGELEKRQWIVFDGDVDPEWVENLNSVLDDNKLLTLPNGERLAIPPNVRIIFEVADLQHATPATVSRCGMVWFSEEVVTTEMLFEQYLNKLRYVSIESDPTIGVPLHVVKDDNTARNFVVQRQSAAYLQPHFQPDGLVPLSLRYAISSLDHIMEPTQQRLLSSFFSMMNYSVRCLVAHDSNNIDFPLSAEQIDSYIGKALLVNLVWAFSGDGKWKSRQQLSDFIRQTTTIGLPANQQACIIDYEVVLQSCDWQPWLAKVPQIDIEPHRVAAADLVVPTIDTVRHEMLLATWLSEHKPLVLCGPPGSGKTMTLLAALRSQQDMDVVNVNFSSSTTPELLMRTFDHYCEYRRTPNGVVLAPVQLSRWLVIFCDEINLPAPDKYGTQRVISFIRQLVEMNGFYRTSDHSWVTLERIQFVGACNPPTDPGRHPMSLRFLRHVPVVYVDYPGQTSLIQIYGTFNRAMLKLQPTVRGLADALTNSMVDVYLASQEHFTQDDQPHYVYSPRELTRWVRGISEAIAPLEGINADQLVRLWAHEALRLFQDRLVTDEERLWTDELVDGTADKYFGNSCNLKESLRRPLLYSKWFTMNYMPVERDELKDYIQARLKGFYEEELDVQLVLFDQMLDHVLRIDRIYRQPQGHLLLIGTAGAGKTTLSRFVAWLNGLSVFQLKVHSKYTAADFDEDMRAVLRRAGCRNEKMCFIMDESNMLDTGFLERLNTLLANGEVPGLFEGDEYTTLMSQIKEGAQRQGLMLDSHDELYKWFTGQVMRNLHVVFTMNPSGSGLRERASTSPALFNRCVLNWFGDWADSALYQVSTFLMNYQMAFFQVGSELTNVIDMDRSDYEAPFGLPASCHLLPSQPTYRHAVINTLVHVHKTVQKLNEHEQKRGHRVMTVTPRHFLDLIKHFIKLFHEKRRDLEEEKVHLNIGLNKIKETEEQVKELQKSLTLKSSELEEKKSAANAKLKEMLVDQQKAEDEKKRSEQLQKELSEQLQQIAAKKTEVQKDLSQVEPAVEEAQQAVKGIRKNQLVEVRSMASPPVMVKLALEAICILLGENTGTDWKAIRGIMVKDDFMPRLLSFDTDSITPDILRQMEKYVNNPDWEFEKVNRASQACGPMVKWAKAQLLYSEMLHKVDPLRNELKRLEVDAQKKTEEGEAVKQRIAVLEQSIAAYKEEYAQLIGQAETIKADLASVQEKVGRSTELLSSLRSERDRWSKGCDGFSQQMETLIGDGLLTAAFLAYSGYFDQQLRDLLNLRWSEHIQKAGVIFRHDLARIEYLSAVDDRIQWQKNALPVDDLCTENAIMLHRFNRYPLIIDPSGQAAEFIMKQFAHKNIQKTSFLDESFRKNLESALRFGNSLLVQDVDSYDPILNPVLNREVKRTGGRVLITLGDQDIDLSPAFQIFMITRDASLEFSPDICSRVTFVNFTVTSSSLASQCLNQVLRSERPDVDKKRSDLLKLQGEFAVRLRQLEKALLAALNESKGKILDDNSVIGTLEKLKTEAAEVASKAAETDRVMAEVEAVSAQYQRLAAACSLIYHTLQQLCEVSFLYQYSLDFLLDIFSFVLKSPELAETQDYAKRLQIITANLFQTVYKRVSRGMLHADKVLLALLMLRIHIKGVPSEPAYEAQWDLLLGRSEVLAAKGASTTSVPAELNFLTSEQVSSLTKATKVPGFEKAVQTAISKAGELQQWVALDNPEDNVPVLWSDPENKLTSIGTRVNELIVVHSLRPDRLMASAHLLVSTAFGQTFMQQDKVSSSDPVLLCSAIGFDASGRIEDLAVEGGKSLTSIAIGSAEGFSQADQVLTSSSKAGRWVLLKNVHLAPQWLGQLEKRFHTIKPHAQFRLFLTAEIHPKLPSSILRASRVVVFEPATGLKANLLRSLSSLPATRLTKAPAERSRLYLLTCWLHAVVQERLRYTPLGWANAYEFSDADLRVACDTLDAAVDTIAQGRANVAPDKLPWNTLRTLLSQCIYGGKIDNHFDQVLLDCVLGRLFTPKSFESDYALIEKFDGDTPLKVPDAVQKDQLVAWVEAIKNQQLPSWLGLPNNAEKVLLTNRGIAMLRNMLKVSDDELAFSGDVEAETKPQWMSQLAELCMQWLKLLPKDISKLKRTSDNIKEPLFRFFEREINLGTQLLRDIRRDLEDVLAVCRAERKQSNETRALAAALQKGQVPSNWLRYTVPKVVTVMDWMADLAERFKQLIRIVSSDNLKKEEVWLGGTFCPEAYITATRQHVAQANTWSLEQLHLHIAIGKTQRNDVFRVYGMELRGAVSKGANALGLSDDVKSACECVEFSWKQASQRNSGGQSSEMLLFHVYEVSSGARLPLYLYADRRQLVASLSFSAAPPAAFYERGVALIANTALE</sequence>
<dbReference type="GO" id="GO:0005858">
    <property type="term" value="C:axonemal dynein complex"/>
    <property type="evidence" value="ECO:0007669"/>
    <property type="project" value="TreeGrafter"/>
</dbReference>
<dbReference type="InterPro" id="IPR003593">
    <property type="entry name" value="AAA+_ATPase"/>
</dbReference>
<evidence type="ECO:0000256" key="6">
    <source>
        <dbReference type="ARBA" id="ARBA00022701"/>
    </source>
</evidence>
<evidence type="ECO:0000256" key="5">
    <source>
        <dbReference type="ARBA" id="ARBA00022490"/>
    </source>
</evidence>
<dbReference type="FunFam" id="3.40.50.300:FF:000517">
    <property type="entry name" value="Cytoplasmic dynein heavy chain 1"/>
    <property type="match status" value="1"/>
</dbReference>
<dbReference type="InterPro" id="IPR027417">
    <property type="entry name" value="P-loop_NTPase"/>
</dbReference>
<dbReference type="Gene3D" id="1.20.58.1120">
    <property type="match status" value="1"/>
</dbReference>
<dbReference type="Gene3D" id="1.20.140.100">
    <property type="entry name" value="Dynein heavy chain, N-terminal domain 2"/>
    <property type="match status" value="1"/>
</dbReference>
<dbReference type="FunFam" id="3.40.50.300:FF:000071">
    <property type="entry name" value="Cytoplasmic dynein heavy chain 1"/>
    <property type="match status" value="1"/>
</dbReference>
<dbReference type="GO" id="GO:0050793">
    <property type="term" value="P:regulation of developmental process"/>
    <property type="evidence" value="ECO:0007669"/>
    <property type="project" value="UniProtKB-ARBA"/>
</dbReference>
<comment type="subcellular location">
    <subcellularLocation>
        <location evidence="1">Cytoplasm</location>
        <location evidence="1">Cytoskeleton</location>
    </subcellularLocation>
</comment>
<evidence type="ECO:0000313" key="17">
    <source>
        <dbReference type="EMBL" id="PAV60876.1"/>
    </source>
</evidence>
<dbReference type="CDD" id="cd00009">
    <property type="entry name" value="AAA"/>
    <property type="match status" value="2"/>
</dbReference>
<dbReference type="FunFam" id="1.20.920.30:FF:000001">
    <property type="entry name" value="Cytoplasmic dynein heavy chain 1"/>
    <property type="match status" value="1"/>
</dbReference>
<dbReference type="InterPro" id="IPR004273">
    <property type="entry name" value="Dynein_heavy_D6_P-loop"/>
</dbReference>
<dbReference type="Pfam" id="PF03028">
    <property type="entry name" value="Dynein_heavy"/>
    <property type="match status" value="1"/>
</dbReference>
<feature type="domain" description="AAA+ ATPase" evidence="16">
    <location>
        <begin position="1435"/>
        <end position="1570"/>
    </location>
</feature>
<dbReference type="Pfam" id="PF22597">
    <property type="entry name" value="DYN_lid"/>
    <property type="match status" value="1"/>
</dbReference>
<dbReference type="FunFam" id="1.20.1270.280:FF:000004">
    <property type="entry name" value="Cytoplasmic dynein heavy chain 2"/>
    <property type="match status" value="1"/>
</dbReference>
<evidence type="ECO:0000256" key="14">
    <source>
        <dbReference type="ARBA" id="ARBA00033439"/>
    </source>
</evidence>
<proteinExistence type="inferred from homology"/>
<keyword evidence="11 15" id="KW-0175">Coiled coil</keyword>
<dbReference type="Gene3D" id="3.40.50.300">
    <property type="entry name" value="P-loop containing nucleotide triphosphate hydrolases"/>
    <property type="match status" value="5"/>
</dbReference>